<evidence type="ECO:0000256" key="10">
    <source>
        <dbReference type="SAM" id="MobiDB-lite"/>
    </source>
</evidence>
<name>A0A7W7ZW54_9BACT</name>
<dbReference type="EMBL" id="JACHIO010000036">
    <property type="protein sequence ID" value="MBB5066794.1"/>
    <property type="molecule type" value="Genomic_DNA"/>
</dbReference>
<evidence type="ECO:0000256" key="8">
    <source>
        <dbReference type="ARBA" id="ARBA00023306"/>
    </source>
</evidence>
<evidence type="ECO:0000256" key="9">
    <source>
        <dbReference type="HAMAP-Rule" id="MF_00911"/>
    </source>
</evidence>
<dbReference type="RefSeq" id="WP_260331354.1">
    <property type="nucleotide sequence ID" value="NZ_JACHIO010000036.1"/>
</dbReference>
<dbReference type="PROSITE" id="PS51779">
    <property type="entry name" value="POTRA"/>
    <property type="match status" value="1"/>
</dbReference>
<dbReference type="Pfam" id="PF03799">
    <property type="entry name" value="FtsQ_DivIB_C"/>
    <property type="match status" value="1"/>
</dbReference>
<comment type="subcellular location">
    <subcellularLocation>
        <location evidence="9">Cell membrane</location>
        <topology evidence="9">Single-pass type II membrane protein</topology>
    </subcellularLocation>
    <subcellularLocation>
        <location evidence="1">Membrane</location>
    </subcellularLocation>
    <text evidence="9">Localizes to the division septum.</text>
</comment>
<evidence type="ECO:0000313" key="12">
    <source>
        <dbReference type="EMBL" id="MBB5066794.1"/>
    </source>
</evidence>
<dbReference type="GO" id="GO:0032153">
    <property type="term" value="C:cell division site"/>
    <property type="evidence" value="ECO:0007669"/>
    <property type="project" value="UniProtKB-UniRule"/>
</dbReference>
<dbReference type="GO" id="GO:0090529">
    <property type="term" value="P:cell septum assembly"/>
    <property type="evidence" value="ECO:0007669"/>
    <property type="project" value="InterPro"/>
</dbReference>
<evidence type="ECO:0000259" key="11">
    <source>
        <dbReference type="PROSITE" id="PS51779"/>
    </source>
</evidence>
<protein>
    <recommendedName>
        <fullName evidence="9">Cell division protein FtsQ</fullName>
    </recommendedName>
</protein>
<dbReference type="HAMAP" id="MF_00911">
    <property type="entry name" value="FtsQ_subfam"/>
    <property type="match status" value="1"/>
</dbReference>
<comment type="function">
    <text evidence="9">Essential cell division protein.</text>
</comment>
<keyword evidence="4 9" id="KW-0132">Cell division</keyword>
<evidence type="ECO:0000256" key="7">
    <source>
        <dbReference type="ARBA" id="ARBA00023136"/>
    </source>
</evidence>
<feature type="transmembrane region" description="Helical" evidence="9">
    <location>
        <begin position="81"/>
        <end position="105"/>
    </location>
</feature>
<dbReference type="PANTHER" id="PTHR35851:SF1">
    <property type="entry name" value="CELL DIVISION PROTEIN FTSQ"/>
    <property type="match status" value="1"/>
</dbReference>
<keyword evidence="7 9" id="KW-0472">Membrane</keyword>
<dbReference type="AlphaFoldDB" id="A0A7W7ZW54"/>
<comment type="similarity">
    <text evidence="9">Belongs to the FtsQ/DivIB family. FtsQ subfamily.</text>
</comment>
<feature type="domain" description="POTRA" evidence="11">
    <location>
        <begin position="118"/>
        <end position="186"/>
    </location>
</feature>
<dbReference type="InterPro" id="IPR034746">
    <property type="entry name" value="POTRA"/>
</dbReference>
<dbReference type="PANTHER" id="PTHR35851">
    <property type="entry name" value="CELL DIVISION PROTEIN FTSQ"/>
    <property type="match status" value="1"/>
</dbReference>
<dbReference type="Proteomes" id="UP000584867">
    <property type="component" value="Unassembled WGS sequence"/>
</dbReference>
<dbReference type="InterPro" id="IPR045335">
    <property type="entry name" value="FtsQ_C_sf"/>
</dbReference>
<dbReference type="Gene3D" id="3.40.50.11690">
    <property type="entry name" value="Cell division protein FtsQ/DivIB"/>
    <property type="match status" value="1"/>
</dbReference>
<comment type="caution">
    <text evidence="12">The sequence shown here is derived from an EMBL/GenBank/DDBJ whole genome shotgun (WGS) entry which is preliminary data.</text>
</comment>
<sequence length="444" mass="47903">MKFAKRGSAVLEAPEEGYASETNWPNREPAPAGMLQRGRLAADPNENPGSPNYAPTVEEEVYKPRRESMSYRLRLGIPKSLAGKIIFAAIALVGLGAIVIGYLGVRNALFHDDRFVVATASDIQIVGNQRLTRDQVLDIFGADIERNIFRVPLAERRADLERLPWVAHATVMRLLPNGIRVSIIERVPVAFVRQGTQIGFVDAEGVLLDMPQDAAGDPRYSFPVLTGLSADDPLSARAARMEVYKRFMKDLDSSGEHLTQALSEVDLSNPEDVKALIPSGSTDILVHFGDEDFLNRYRLFEQNLPQWKTQYPKLASVDARYEHQFVLEMESGAAVPLASNGAPLPAVPVKPATSTAKPATAAAKPPVAKHPDTPKAAPKAAAKPATKPVAKPAKPKVKPVKHPADKAQSSNQKMFAALAAAHKAAVANAHNGAAAHATGKQVTQ</sequence>
<dbReference type="Pfam" id="PF08478">
    <property type="entry name" value="POTRA_1"/>
    <property type="match status" value="1"/>
</dbReference>
<dbReference type="Gene3D" id="3.10.20.310">
    <property type="entry name" value="membrane protein fhac"/>
    <property type="match status" value="1"/>
</dbReference>
<evidence type="ECO:0000256" key="2">
    <source>
        <dbReference type="ARBA" id="ARBA00022475"/>
    </source>
</evidence>
<reference evidence="12 13" key="1">
    <citation type="submission" date="2020-08" db="EMBL/GenBank/DDBJ databases">
        <title>Genomic Encyclopedia of Type Strains, Phase IV (KMG-V): Genome sequencing to study the core and pangenomes of soil and plant-associated prokaryotes.</title>
        <authorList>
            <person name="Whitman W."/>
        </authorList>
    </citation>
    <scope>NUCLEOTIDE SEQUENCE [LARGE SCALE GENOMIC DNA]</scope>
    <source>
        <strain evidence="12 13">X5P3</strain>
    </source>
</reference>
<keyword evidence="5 9" id="KW-0812">Transmembrane</keyword>
<feature type="region of interest" description="Disordered" evidence="10">
    <location>
        <begin position="1"/>
        <end position="55"/>
    </location>
</feature>
<evidence type="ECO:0000256" key="4">
    <source>
        <dbReference type="ARBA" id="ARBA00022618"/>
    </source>
</evidence>
<gene>
    <name evidence="9" type="primary">ftsQ</name>
    <name evidence="12" type="ORF">HDF15_005179</name>
</gene>
<evidence type="ECO:0000256" key="1">
    <source>
        <dbReference type="ARBA" id="ARBA00004370"/>
    </source>
</evidence>
<keyword evidence="3" id="KW-0997">Cell inner membrane</keyword>
<keyword evidence="2 9" id="KW-1003">Cell membrane</keyword>
<dbReference type="InterPro" id="IPR026579">
    <property type="entry name" value="FtsQ"/>
</dbReference>
<evidence type="ECO:0000313" key="13">
    <source>
        <dbReference type="Proteomes" id="UP000584867"/>
    </source>
</evidence>
<feature type="compositionally biased region" description="Low complexity" evidence="10">
    <location>
        <begin position="374"/>
        <end position="392"/>
    </location>
</feature>
<keyword evidence="6 9" id="KW-1133">Transmembrane helix</keyword>
<feature type="compositionally biased region" description="Low complexity" evidence="10">
    <location>
        <begin position="416"/>
        <end position="437"/>
    </location>
</feature>
<evidence type="ECO:0000256" key="5">
    <source>
        <dbReference type="ARBA" id="ARBA00022692"/>
    </source>
</evidence>
<feature type="compositionally biased region" description="Low complexity" evidence="10">
    <location>
        <begin position="350"/>
        <end position="366"/>
    </location>
</feature>
<accession>A0A7W7ZW54</accession>
<dbReference type="InterPro" id="IPR013685">
    <property type="entry name" value="POTRA_FtsQ_type"/>
</dbReference>
<dbReference type="GO" id="GO:0005886">
    <property type="term" value="C:plasma membrane"/>
    <property type="evidence" value="ECO:0007669"/>
    <property type="project" value="UniProtKB-SubCell"/>
</dbReference>
<proteinExistence type="inferred from homology"/>
<dbReference type="GO" id="GO:0043093">
    <property type="term" value="P:FtsZ-dependent cytokinesis"/>
    <property type="evidence" value="ECO:0007669"/>
    <property type="project" value="UniProtKB-UniRule"/>
</dbReference>
<keyword evidence="8 9" id="KW-0131">Cell cycle</keyword>
<dbReference type="InterPro" id="IPR005548">
    <property type="entry name" value="Cell_div_FtsQ/DivIB_C"/>
</dbReference>
<feature type="region of interest" description="Disordered" evidence="10">
    <location>
        <begin position="350"/>
        <end position="444"/>
    </location>
</feature>
<organism evidence="12 13">
    <name type="scientific">Granulicella mallensis</name>
    <dbReference type="NCBI Taxonomy" id="940614"/>
    <lineage>
        <taxon>Bacteria</taxon>
        <taxon>Pseudomonadati</taxon>
        <taxon>Acidobacteriota</taxon>
        <taxon>Terriglobia</taxon>
        <taxon>Terriglobales</taxon>
        <taxon>Acidobacteriaceae</taxon>
        <taxon>Granulicella</taxon>
    </lineage>
</organism>
<evidence type="ECO:0000256" key="6">
    <source>
        <dbReference type="ARBA" id="ARBA00022989"/>
    </source>
</evidence>
<evidence type="ECO:0000256" key="3">
    <source>
        <dbReference type="ARBA" id="ARBA00022519"/>
    </source>
</evidence>